<name>A0A8H3CKH7_9AGAM</name>
<dbReference type="InterPro" id="IPR040976">
    <property type="entry name" value="Pkinase_fungal"/>
</dbReference>
<evidence type="ECO:0000313" key="4">
    <source>
        <dbReference type="Proteomes" id="UP000663850"/>
    </source>
</evidence>
<feature type="region of interest" description="Disordered" evidence="1">
    <location>
        <begin position="454"/>
        <end position="557"/>
    </location>
</feature>
<dbReference type="InterPro" id="IPR011009">
    <property type="entry name" value="Kinase-like_dom_sf"/>
</dbReference>
<dbReference type="Pfam" id="PF17667">
    <property type="entry name" value="Pkinase_fungal"/>
    <property type="match status" value="2"/>
</dbReference>
<sequence length="902" mass="99021">MDSDSSITTNTSTSSHAISGGATKTRKEVNPSIVVDLTTCEHCDVETLLDVLLKRCRDSPAPSELTPSTDLNPSTPQLPSTDYSPDSPPDGSPSSTATVRASSGPAQNPSAPNPNSEDTPASPPAQPQLLQDCLQAVLSLCQDEVLLQHLTELKISGKEQKRYVPLTKFLNHALRLLAPLSLPGIRAASDLQVLFVVNDPKMVHWRPGAVRSPDLILLSLAATRQIYKKLGGDWDNIAEACLTGSRDARLEFPDVLVPVEVKWNDNPIDSELQATYGTRLGVPIGQLTADGEQVGSAGTISSDTTPASTPTSVPSSDSGRSLGNVGDSTAASSRPRLPKRSGAHLASDDSEPKKQKQSHHDKKHTRIEAVTQSGGSAAEMLYCSLGRRHAFGLVIINSTSWVWWYDRQGAIQSTGIDFIHNLPHFLVLLFVLQRFTLADWGFDTELDPSIFLRHDPQHTSSCRPTTDASTSDPLESSTSRNGGSSINSNQRGRPSSTNGRRGSWTNNSPQRSSSAGGRGRGVANGSRERSPNKGKRHSSSNSKEDPPSESQRPSTRVQATIEFAVNSSLKIRYQVPMQTPLHAPFCPKGRSTTGFGVTDASDATDTLGDSPTPFVAKLYWPHRDRFKEEEIIKKACGVATDLHNHLPFVAGARDIDPLGTLRIRQELGIDKNSPCPPRALRMIVFESLTPITDLQGDAFLMALVECMRCHFILWNEGLLHQDVTLANLMVRIKGDHYYGVLNDWDLSYSEGQSEPDKNLTATVPYVAISLLKERLVDPNAKRLYYHELESFFWSMIWMFLAYSNKNFQPLPNVVPWQTADKLKSARDRFFFLGFPEAFSPYEEWGTYRETAESAIEWVRDHCREPDLEETADKNLVLLGSFLKIIGATLQGNMPSRPAVVGL</sequence>
<feature type="compositionally biased region" description="Basic residues" evidence="1">
    <location>
        <begin position="355"/>
        <end position="365"/>
    </location>
</feature>
<feature type="compositionally biased region" description="Low complexity" evidence="1">
    <location>
        <begin position="92"/>
        <end position="116"/>
    </location>
</feature>
<feature type="region of interest" description="Disordered" evidence="1">
    <location>
        <begin position="58"/>
        <end position="127"/>
    </location>
</feature>
<organism evidence="3 4">
    <name type="scientific">Rhizoctonia solani</name>
    <dbReference type="NCBI Taxonomy" id="456999"/>
    <lineage>
        <taxon>Eukaryota</taxon>
        <taxon>Fungi</taxon>
        <taxon>Dikarya</taxon>
        <taxon>Basidiomycota</taxon>
        <taxon>Agaricomycotina</taxon>
        <taxon>Agaricomycetes</taxon>
        <taxon>Cantharellales</taxon>
        <taxon>Ceratobasidiaceae</taxon>
        <taxon>Rhizoctonia</taxon>
    </lineage>
</organism>
<evidence type="ECO:0000259" key="2">
    <source>
        <dbReference type="Pfam" id="PF17667"/>
    </source>
</evidence>
<accession>A0A8H3CKH7</accession>
<dbReference type="Proteomes" id="UP000663850">
    <property type="component" value="Unassembled WGS sequence"/>
</dbReference>
<feature type="region of interest" description="Disordered" evidence="1">
    <location>
        <begin position="1"/>
        <end position="29"/>
    </location>
</feature>
<reference evidence="3" key="1">
    <citation type="submission" date="2021-01" db="EMBL/GenBank/DDBJ databases">
        <authorList>
            <person name="Kaushik A."/>
        </authorList>
    </citation>
    <scope>NUCLEOTIDE SEQUENCE</scope>
    <source>
        <strain evidence="3">Type strain: AG8-Rh-89/</strain>
    </source>
</reference>
<feature type="compositionally biased region" description="Polar residues" evidence="1">
    <location>
        <begin position="458"/>
        <end position="510"/>
    </location>
</feature>
<evidence type="ECO:0000313" key="3">
    <source>
        <dbReference type="EMBL" id="CAE6484522.1"/>
    </source>
</evidence>
<feature type="domain" description="Fungal-type protein kinase" evidence="2">
    <location>
        <begin position="362"/>
        <end position="446"/>
    </location>
</feature>
<evidence type="ECO:0000256" key="1">
    <source>
        <dbReference type="SAM" id="MobiDB-lite"/>
    </source>
</evidence>
<dbReference type="PANTHER" id="PTHR38248">
    <property type="entry name" value="FUNK1 6"/>
    <property type="match status" value="1"/>
</dbReference>
<comment type="caution">
    <text evidence="3">The sequence shown here is derived from an EMBL/GenBank/DDBJ whole genome shotgun (WGS) entry which is preliminary data.</text>
</comment>
<feature type="compositionally biased region" description="Low complexity" evidence="1">
    <location>
        <begin position="1"/>
        <end position="15"/>
    </location>
</feature>
<gene>
    <name evidence="3" type="ORF">RDB_LOCUS78454</name>
</gene>
<feature type="domain" description="Fungal-type protein kinase" evidence="2">
    <location>
        <begin position="578"/>
        <end position="798"/>
    </location>
</feature>
<dbReference type="SUPFAM" id="SSF56112">
    <property type="entry name" value="Protein kinase-like (PK-like)"/>
    <property type="match status" value="1"/>
</dbReference>
<feature type="compositionally biased region" description="Polar residues" evidence="1">
    <location>
        <begin position="65"/>
        <end position="78"/>
    </location>
</feature>
<dbReference type="PANTHER" id="PTHR38248:SF2">
    <property type="entry name" value="FUNK1 11"/>
    <property type="match status" value="1"/>
</dbReference>
<protein>
    <recommendedName>
        <fullName evidence="2">Fungal-type protein kinase domain-containing protein</fullName>
    </recommendedName>
</protein>
<feature type="compositionally biased region" description="Low complexity" evidence="1">
    <location>
        <begin position="299"/>
        <end position="318"/>
    </location>
</feature>
<feature type="region of interest" description="Disordered" evidence="1">
    <location>
        <begin position="292"/>
        <end position="366"/>
    </location>
</feature>
<proteinExistence type="predicted"/>
<feature type="compositionally biased region" description="Polar residues" evidence="1">
    <location>
        <begin position="548"/>
        <end position="557"/>
    </location>
</feature>
<dbReference type="AlphaFoldDB" id="A0A8H3CKH7"/>
<dbReference type="EMBL" id="CAJMWZ010004109">
    <property type="protein sequence ID" value="CAE6484522.1"/>
    <property type="molecule type" value="Genomic_DNA"/>
</dbReference>